<keyword evidence="3" id="KW-1185">Reference proteome</keyword>
<gene>
    <name evidence="2" type="ORF">NCGR_LOCUS46287</name>
</gene>
<dbReference type="AlphaFoldDB" id="A0A811R185"/>
<dbReference type="EMBL" id="CAJGYO010000012">
    <property type="protein sequence ID" value="CAD6262964.1"/>
    <property type="molecule type" value="Genomic_DNA"/>
</dbReference>
<protein>
    <submittedName>
        <fullName evidence="2">Uncharacterized protein</fullName>
    </submittedName>
</protein>
<feature type="transmembrane region" description="Helical" evidence="1">
    <location>
        <begin position="136"/>
        <end position="158"/>
    </location>
</feature>
<keyword evidence="1" id="KW-0812">Transmembrane</keyword>
<accession>A0A811R185</accession>
<dbReference type="Proteomes" id="UP000604825">
    <property type="component" value="Unassembled WGS sequence"/>
</dbReference>
<sequence>MEHYSESSGGGRARSRLHGGPSTRIALVGLDPIGELSGFPLIPYSDCDLARVVEGRTKKSSENHGRLYFKCARNGFPKLCGYYRFEKQYFQHLKDLDIVIVRPSNWAEVVEEEASMGSPDGDKQQRKELELKLEKLMLKMNMFIACVVFGCVVMYVVMK</sequence>
<evidence type="ECO:0000256" key="1">
    <source>
        <dbReference type="SAM" id="Phobius"/>
    </source>
</evidence>
<comment type="caution">
    <text evidence="2">The sequence shown here is derived from an EMBL/GenBank/DDBJ whole genome shotgun (WGS) entry which is preliminary data.</text>
</comment>
<name>A0A811R185_9POAL</name>
<evidence type="ECO:0000313" key="2">
    <source>
        <dbReference type="EMBL" id="CAD6262964.1"/>
    </source>
</evidence>
<keyword evidence="1" id="KW-0472">Membrane</keyword>
<proteinExistence type="predicted"/>
<keyword evidence="1" id="KW-1133">Transmembrane helix</keyword>
<organism evidence="2 3">
    <name type="scientific">Miscanthus lutarioriparius</name>
    <dbReference type="NCBI Taxonomy" id="422564"/>
    <lineage>
        <taxon>Eukaryota</taxon>
        <taxon>Viridiplantae</taxon>
        <taxon>Streptophyta</taxon>
        <taxon>Embryophyta</taxon>
        <taxon>Tracheophyta</taxon>
        <taxon>Spermatophyta</taxon>
        <taxon>Magnoliopsida</taxon>
        <taxon>Liliopsida</taxon>
        <taxon>Poales</taxon>
        <taxon>Poaceae</taxon>
        <taxon>PACMAD clade</taxon>
        <taxon>Panicoideae</taxon>
        <taxon>Andropogonodae</taxon>
        <taxon>Andropogoneae</taxon>
        <taxon>Saccharinae</taxon>
        <taxon>Miscanthus</taxon>
    </lineage>
</organism>
<evidence type="ECO:0000313" key="3">
    <source>
        <dbReference type="Proteomes" id="UP000604825"/>
    </source>
</evidence>
<reference evidence="2" key="1">
    <citation type="submission" date="2020-10" db="EMBL/GenBank/DDBJ databases">
        <authorList>
            <person name="Han B."/>
            <person name="Lu T."/>
            <person name="Zhao Q."/>
            <person name="Huang X."/>
            <person name="Zhao Y."/>
        </authorList>
    </citation>
    <scope>NUCLEOTIDE SEQUENCE</scope>
</reference>
<dbReference type="OrthoDB" id="679386at2759"/>